<keyword evidence="4" id="KW-1185">Reference proteome</keyword>
<reference evidence="2" key="2">
    <citation type="submission" date="2010-07" db="EMBL/GenBank/DDBJ databases">
        <authorList>
            <consortium name="The Broad Institute Genome Sequencing Platform"/>
            <consortium name="Broad Institute Genome Sequencing Center for Infectious Disease"/>
            <person name="Ma L.-J."/>
            <person name="Dead R."/>
            <person name="Young S."/>
            <person name="Zeng Q."/>
            <person name="Koehrsen M."/>
            <person name="Alvarado L."/>
            <person name="Berlin A."/>
            <person name="Chapman S.B."/>
            <person name="Chen Z."/>
            <person name="Freedman E."/>
            <person name="Gellesch M."/>
            <person name="Goldberg J."/>
            <person name="Griggs A."/>
            <person name="Gujja S."/>
            <person name="Heilman E.R."/>
            <person name="Heiman D."/>
            <person name="Hepburn T."/>
            <person name="Howarth C."/>
            <person name="Jen D."/>
            <person name="Larson L."/>
            <person name="Mehta T."/>
            <person name="Neiman D."/>
            <person name="Pearson M."/>
            <person name="Roberts A."/>
            <person name="Saif S."/>
            <person name="Shea T."/>
            <person name="Shenoy N."/>
            <person name="Sisk P."/>
            <person name="Stolte C."/>
            <person name="Sykes S."/>
            <person name="Walk T."/>
            <person name="White J."/>
            <person name="Yandava C."/>
            <person name="Haas B."/>
            <person name="Nusbaum C."/>
            <person name="Birren B."/>
        </authorList>
    </citation>
    <scope>NUCLEOTIDE SEQUENCE</scope>
    <source>
        <strain evidence="2">R3-111a-1</strain>
    </source>
</reference>
<organism evidence="2">
    <name type="scientific">Gaeumannomyces tritici (strain R3-111a-1)</name>
    <name type="common">Wheat and barley take-all root rot fungus</name>
    <name type="synonym">Gaeumannomyces graminis var. tritici</name>
    <dbReference type="NCBI Taxonomy" id="644352"/>
    <lineage>
        <taxon>Eukaryota</taxon>
        <taxon>Fungi</taxon>
        <taxon>Dikarya</taxon>
        <taxon>Ascomycota</taxon>
        <taxon>Pezizomycotina</taxon>
        <taxon>Sordariomycetes</taxon>
        <taxon>Sordariomycetidae</taxon>
        <taxon>Magnaporthales</taxon>
        <taxon>Magnaporthaceae</taxon>
        <taxon>Gaeumannomyces</taxon>
    </lineage>
</organism>
<dbReference type="GeneID" id="20345012"/>
<dbReference type="OrthoDB" id="4804534at2759"/>
<dbReference type="eggNOG" id="ENOG502RNEH">
    <property type="taxonomic scope" value="Eukaryota"/>
</dbReference>
<evidence type="ECO:0000313" key="3">
    <source>
        <dbReference type="EnsemblFungi" id="EJT79470"/>
    </source>
</evidence>
<evidence type="ECO:0000256" key="1">
    <source>
        <dbReference type="SAM" id="SignalP"/>
    </source>
</evidence>
<dbReference type="Proteomes" id="UP000006039">
    <property type="component" value="Unassembled WGS sequence"/>
</dbReference>
<dbReference type="RefSeq" id="XP_009220615.1">
    <property type="nucleotide sequence ID" value="XM_009222351.1"/>
</dbReference>
<dbReference type="HOGENOM" id="CLU_196209_0_0_1"/>
<reference evidence="3" key="5">
    <citation type="submission" date="2018-04" db="UniProtKB">
        <authorList>
            <consortium name="EnsemblFungi"/>
        </authorList>
    </citation>
    <scope>IDENTIFICATION</scope>
    <source>
        <strain evidence="3">R3-111a-1</strain>
    </source>
</reference>
<gene>
    <name evidence="3" type="primary">20345012</name>
    <name evidence="2" type="ORF">GGTG_04554</name>
</gene>
<accession>J3NTF5</accession>
<evidence type="ECO:0000313" key="2">
    <source>
        <dbReference type="EMBL" id="EJT79470.1"/>
    </source>
</evidence>
<protein>
    <submittedName>
        <fullName evidence="2 3">Uncharacterized protein</fullName>
    </submittedName>
</protein>
<keyword evidence="1" id="KW-0732">Signal</keyword>
<dbReference type="VEuPathDB" id="FungiDB:GGTG_04554"/>
<proteinExistence type="predicted"/>
<reference evidence="4" key="1">
    <citation type="submission" date="2010-07" db="EMBL/GenBank/DDBJ databases">
        <title>The genome sequence of Gaeumannomyces graminis var. tritici strain R3-111a-1.</title>
        <authorList>
            <consortium name="The Broad Institute Genome Sequencing Platform"/>
            <person name="Ma L.-J."/>
            <person name="Dead R."/>
            <person name="Young S."/>
            <person name="Zeng Q."/>
            <person name="Koehrsen M."/>
            <person name="Alvarado L."/>
            <person name="Berlin A."/>
            <person name="Chapman S.B."/>
            <person name="Chen Z."/>
            <person name="Freedman E."/>
            <person name="Gellesch M."/>
            <person name="Goldberg J."/>
            <person name="Griggs A."/>
            <person name="Gujja S."/>
            <person name="Heilman E.R."/>
            <person name="Heiman D."/>
            <person name="Hepburn T."/>
            <person name="Howarth C."/>
            <person name="Jen D."/>
            <person name="Larson L."/>
            <person name="Mehta T."/>
            <person name="Neiman D."/>
            <person name="Pearson M."/>
            <person name="Roberts A."/>
            <person name="Saif S."/>
            <person name="Shea T."/>
            <person name="Shenoy N."/>
            <person name="Sisk P."/>
            <person name="Stolte C."/>
            <person name="Sykes S."/>
            <person name="Walk T."/>
            <person name="White J."/>
            <person name="Yandava C."/>
            <person name="Haas B."/>
            <person name="Nusbaum C."/>
            <person name="Birren B."/>
        </authorList>
    </citation>
    <scope>NUCLEOTIDE SEQUENCE [LARGE SCALE GENOMIC DNA]</scope>
    <source>
        <strain evidence="4">R3-111a-1</strain>
    </source>
</reference>
<reference evidence="3" key="4">
    <citation type="journal article" date="2015" name="G3 (Bethesda)">
        <title>Genome sequences of three phytopathogenic species of the Magnaporthaceae family of fungi.</title>
        <authorList>
            <person name="Okagaki L.H."/>
            <person name="Nunes C.C."/>
            <person name="Sailsbery J."/>
            <person name="Clay B."/>
            <person name="Brown D."/>
            <person name="John T."/>
            <person name="Oh Y."/>
            <person name="Young N."/>
            <person name="Fitzgerald M."/>
            <person name="Haas B.J."/>
            <person name="Zeng Q."/>
            <person name="Young S."/>
            <person name="Adiconis X."/>
            <person name="Fan L."/>
            <person name="Levin J.Z."/>
            <person name="Mitchell T.K."/>
            <person name="Okubara P.A."/>
            <person name="Farman M.L."/>
            <person name="Kohn L.M."/>
            <person name="Birren B."/>
            <person name="Ma L.-J."/>
            <person name="Dean R.A."/>
        </authorList>
    </citation>
    <scope>NUCLEOTIDE SEQUENCE</scope>
    <source>
        <strain evidence="3">R3-111a-1</strain>
    </source>
</reference>
<reference evidence="2" key="3">
    <citation type="submission" date="2010-09" db="EMBL/GenBank/DDBJ databases">
        <title>Annotation of Gaeumannomyces graminis var. tritici R3-111a-1.</title>
        <authorList>
            <consortium name="The Broad Institute Genome Sequencing Platform"/>
            <person name="Ma L.-J."/>
            <person name="Dead R."/>
            <person name="Young S.K."/>
            <person name="Zeng Q."/>
            <person name="Gargeya S."/>
            <person name="Fitzgerald M."/>
            <person name="Haas B."/>
            <person name="Abouelleil A."/>
            <person name="Alvarado L."/>
            <person name="Arachchi H.M."/>
            <person name="Berlin A."/>
            <person name="Brown A."/>
            <person name="Chapman S.B."/>
            <person name="Chen Z."/>
            <person name="Dunbar C."/>
            <person name="Freedman E."/>
            <person name="Gearin G."/>
            <person name="Gellesch M."/>
            <person name="Goldberg J."/>
            <person name="Griggs A."/>
            <person name="Gujja S."/>
            <person name="Heiman D."/>
            <person name="Howarth C."/>
            <person name="Larson L."/>
            <person name="Lui A."/>
            <person name="MacDonald P.J.P."/>
            <person name="Mehta T."/>
            <person name="Montmayeur A."/>
            <person name="Murphy C."/>
            <person name="Neiman D."/>
            <person name="Pearson M."/>
            <person name="Priest M."/>
            <person name="Roberts A."/>
            <person name="Saif S."/>
            <person name="Shea T."/>
            <person name="Shenoy N."/>
            <person name="Sisk P."/>
            <person name="Stolte C."/>
            <person name="Sykes S."/>
            <person name="Yandava C."/>
            <person name="Wortman J."/>
            <person name="Nusbaum C."/>
            <person name="Birren B."/>
        </authorList>
    </citation>
    <scope>NUCLEOTIDE SEQUENCE</scope>
    <source>
        <strain evidence="2">R3-111a-1</strain>
    </source>
</reference>
<evidence type="ECO:0000313" key="4">
    <source>
        <dbReference type="Proteomes" id="UP000006039"/>
    </source>
</evidence>
<dbReference type="EMBL" id="GL385396">
    <property type="protein sequence ID" value="EJT79470.1"/>
    <property type="molecule type" value="Genomic_DNA"/>
</dbReference>
<name>J3NTF5_GAET3</name>
<feature type="chain" id="PRO_5015094469" evidence="1">
    <location>
        <begin position="19"/>
        <end position="75"/>
    </location>
</feature>
<sequence length="75" mass="7978">MKFAVSVVVATLLSLGMAAPAPKQRVTRETIASDRQALLDINGKPVDPSLEGDRILDNSQGSCIVVEGRARCELV</sequence>
<feature type="signal peptide" evidence="1">
    <location>
        <begin position="1"/>
        <end position="18"/>
    </location>
</feature>
<dbReference type="AlphaFoldDB" id="J3NTF5"/>
<dbReference type="EnsemblFungi" id="EJT79470">
    <property type="protein sequence ID" value="EJT79470"/>
    <property type="gene ID" value="GGTG_04554"/>
</dbReference>